<protein>
    <recommendedName>
        <fullName evidence="6">Galactose oxidase</fullName>
    </recommendedName>
</protein>
<organism evidence="4 5">
    <name type="scientific">Neodothiora populina</name>
    <dbReference type="NCBI Taxonomy" id="2781224"/>
    <lineage>
        <taxon>Eukaryota</taxon>
        <taxon>Fungi</taxon>
        <taxon>Dikarya</taxon>
        <taxon>Ascomycota</taxon>
        <taxon>Pezizomycotina</taxon>
        <taxon>Dothideomycetes</taxon>
        <taxon>Dothideomycetidae</taxon>
        <taxon>Dothideales</taxon>
        <taxon>Dothioraceae</taxon>
        <taxon>Neodothiora</taxon>
    </lineage>
</organism>
<evidence type="ECO:0008006" key="6">
    <source>
        <dbReference type="Google" id="ProtNLM"/>
    </source>
</evidence>
<feature type="compositionally biased region" description="Polar residues" evidence="1">
    <location>
        <begin position="437"/>
        <end position="455"/>
    </location>
</feature>
<feature type="region of interest" description="Disordered" evidence="1">
    <location>
        <begin position="1046"/>
        <end position="1111"/>
    </location>
</feature>
<feature type="compositionally biased region" description="Basic and acidic residues" evidence="1">
    <location>
        <begin position="1208"/>
        <end position="1217"/>
    </location>
</feature>
<feature type="compositionally biased region" description="Polar residues" evidence="1">
    <location>
        <begin position="1187"/>
        <end position="1206"/>
    </location>
</feature>
<keyword evidence="2" id="KW-1133">Transmembrane helix</keyword>
<evidence type="ECO:0000256" key="2">
    <source>
        <dbReference type="SAM" id="Phobius"/>
    </source>
</evidence>
<feature type="compositionally biased region" description="Polar residues" evidence="1">
    <location>
        <begin position="981"/>
        <end position="993"/>
    </location>
</feature>
<keyword evidence="5" id="KW-1185">Reference proteome</keyword>
<feature type="region of interest" description="Disordered" evidence="1">
    <location>
        <begin position="547"/>
        <end position="678"/>
    </location>
</feature>
<evidence type="ECO:0000313" key="5">
    <source>
        <dbReference type="Proteomes" id="UP001562354"/>
    </source>
</evidence>
<name>A0ABR3P2Q3_9PEZI</name>
<feature type="region of interest" description="Disordered" evidence="1">
    <location>
        <begin position="1187"/>
        <end position="1284"/>
    </location>
</feature>
<dbReference type="GeneID" id="95978195"/>
<evidence type="ECO:0000256" key="3">
    <source>
        <dbReference type="SAM" id="SignalP"/>
    </source>
</evidence>
<feature type="region of interest" description="Disordered" evidence="1">
    <location>
        <begin position="716"/>
        <end position="809"/>
    </location>
</feature>
<feature type="compositionally biased region" description="Acidic residues" evidence="1">
    <location>
        <begin position="1102"/>
        <end position="1111"/>
    </location>
</feature>
<dbReference type="EMBL" id="JBFMKM010000016">
    <property type="protein sequence ID" value="KAL1296880.1"/>
    <property type="molecule type" value="Genomic_DNA"/>
</dbReference>
<feature type="compositionally biased region" description="Basic and acidic residues" evidence="1">
    <location>
        <begin position="1084"/>
        <end position="1101"/>
    </location>
</feature>
<feature type="compositionally biased region" description="Polar residues" evidence="1">
    <location>
        <begin position="719"/>
        <end position="734"/>
    </location>
</feature>
<feature type="compositionally biased region" description="Basic and acidic residues" evidence="1">
    <location>
        <begin position="644"/>
        <end position="654"/>
    </location>
</feature>
<dbReference type="Gene3D" id="2.120.10.80">
    <property type="entry name" value="Kelch-type beta propeller"/>
    <property type="match status" value="1"/>
</dbReference>
<feature type="compositionally biased region" description="Polar residues" evidence="1">
    <location>
        <begin position="778"/>
        <end position="804"/>
    </location>
</feature>
<feature type="signal peptide" evidence="3">
    <location>
        <begin position="1"/>
        <end position="24"/>
    </location>
</feature>
<keyword evidence="3" id="KW-0732">Signal</keyword>
<comment type="caution">
    <text evidence="4">The sequence shown here is derived from an EMBL/GenBank/DDBJ whole genome shotgun (WGS) entry which is preliminary data.</text>
</comment>
<feature type="compositionally biased region" description="Basic and acidic residues" evidence="1">
    <location>
        <begin position="1013"/>
        <end position="1024"/>
    </location>
</feature>
<feature type="region of interest" description="Disordered" evidence="1">
    <location>
        <begin position="437"/>
        <end position="456"/>
    </location>
</feature>
<feature type="region of interest" description="Disordered" evidence="1">
    <location>
        <begin position="867"/>
        <end position="887"/>
    </location>
</feature>
<reference evidence="4 5" key="1">
    <citation type="submission" date="2024-07" db="EMBL/GenBank/DDBJ databases">
        <title>Draft sequence of the Neodothiora populina.</title>
        <authorList>
            <person name="Drown D.D."/>
            <person name="Schuette U.S."/>
            <person name="Buechlein A.B."/>
            <person name="Rusch D.R."/>
            <person name="Winton L.W."/>
            <person name="Adams G.A."/>
        </authorList>
    </citation>
    <scope>NUCLEOTIDE SEQUENCE [LARGE SCALE GENOMIC DNA]</scope>
    <source>
        <strain evidence="4 5">CPC 39397</strain>
    </source>
</reference>
<accession>A0ABR3P2Q3</accession>
<gene>
    <name evidence="4" type="ORF">AAFC00_004495</name>
</gene>
<evidence type="ECO:0000256" key="1">
    <source>
        <dbReference type="SAM" id="MobiDB-lite"/>
    </source>
</evidence>
<feature type="transmembrane region" description="Helical" evidence="2">
    <location>
        <begin position="458"/>
        <end position="480"/>
    </location>
</feature>
<feature type="chain" id="PRO_5046577423" description="Galactose oxidase" evidence="3">
    <location>
        <begin position="25"/>
        <end position="1284"/>
    </location>
</feature>
<dbReference type="InterPro" id="IPR011043">
    <property type="entry name" value="Gal_Oxase/kelch_b-propeller"/>
</dbReference>
<feature type="region of interest" description="Disordered" evidence="1">
    <location>
        <begin position="957"/>
        <end position="1029"/>
    </location>
</feature>
<proteinExistence type="predicted"/>
<dbReference type="RefSeq" id="XP_069196562.1">
    <property type="nucleotide sequence ID" value="XM_069344147.1"/>
</dbReference>
<feature type="compositionally biased region" description="Polar residues" evidence="1">
    <location>
        <begin position="741"/>
        <end position="752"/>
    </location>
</feature>
<feature type="compositionally biased region" description="Low complexity" evidence="1">
    <location>
        <begin position="754"/>
        <end position="769"/>
    </location>
</feature>
<keyword evidence="2" id="KW-0812">Transmembrane</keyword>
<keyword evidence="2" id="KW-0472">Membrane</keyword>
<sequence length="1284" mass="137288">MLRRRLPPHVLGILTLATAQNIAASELPYNPTRIFHANASSYAYVIQPDTDSNGQAQLISVDVTSTLEASSFSKTTLYSTLPFLEQDSNAALLSVADNGGNITLVSGDCSSQAPPQIWTFTPDPKAKKGNGTWTQQTLSSQDALGGVRFLGGGMAYSEIANGNSSDTNLYTYGGMCPTEGATAATWTTAANYTHQTVEFTVEQASSGNTSYAAKAIAGRGPPVAEAGFSLTPLVPSYSADTTDATQQQSFVLIGGHTNGAFINMSQVAMFSLPQQSWTFLGIDSVGSASSKAKKRLSARSSSNSVVEPRSGHTAVLSEDGDSIVMFGGWVGDVTTPAKPQLAILELGSGFGGDGDWAWNVPTSGSANLTGSGLYGHGAVMLPGGVMMLSGGFSIPSPSATSRMFRRATTATNTQTLFYNVTSSTWLSSYDPPAAATSSYSSLGSNEKSKSLSTPGQKAGLGVGLVVGVVLIVGLVAYYFWRARRQKKKRENRLSDKEGLVRRSDTFGNNWYAGSDTGIDGRGGSVAAGGMWGEKPSTAAEGYASLPQNYSEQPVPESRRDVERSGVLVNVPSPTRGLRKNGPTRAQYQYHAAPRYEDGRVSRSSGNIHPIEERDEEEDRTSATGGMKPLTLVERNFGPAAGAHGGDKRQDDPFKDPPPNPLRSHPVSPEIGPPVGSTVRRSITNATNATNISNITTGTDQVSNWIREWTASYAAAMRPTSDNPASNSSGRVSPTKTDERTSSNLSEQSNRSGISAGATSVARTSSTRSAMFFGLSGRPSITPSHTPIESTFPNNISGPSRSGSPIRNEFRSHSGHHLVAERPYAQRSTTADSYSTAATTWGQLMEQGEALLGTASPTHNTRKYDTAIAPLNYPKRRNGQKPGQLPHEQSDSYLLANAGPTPPIPPRRRLGWMGSLRRALGTYDRSFSSAAPLNPHHGDSKSMPPPMQEYYDHIASIRSNSTSPNRGQRAGAHSRAGASSSMSNGPRRTASDSSEFLRLKRGRRDWEADAGDGEDPRWAPYRDEPDLGDWGEGMVPDIVLQRYYDVDKPLPPITGPNGVGKRGHGRNRSGTVLSSRRPVDSAMDVDLRRDAGSRQEPRKAGPDGDEDGEGDWDVEGAIAKRDVQVMFTLPKARLRVVNADPESASQRSVSGGSAAAVNVVTAINDPTAVTAAQQQQLLRVKSETDSLESFRTAQAQVGASSHDSNGGDSARESAETVRKTSNYGVEITEWERQALEQRDDEENQRVPPPTTTATTISRKPIPRRAVANNNDDDDVQVVDMRRSRR</sequence>
<dbReference type="Proteomes" id="UP001562354">
    <property type="component" value="Unassembled WGS sequence"/>
</dbReference>
<dbReference type="SUPFAM" id="SSF50965">
    <property type="entry name" value="Galactose oxidase, central domain"/>
    <property type="match status" value="1"/>
</dbReference>
<feature type="compositionally biased region" description="Low complexity" evidence="1">
    <location>
        <begin position="965"/>
        <end position="980"/>
    </location>
</feature>
<dbReference type="InterPro" id="IPR015915">
    <property type="entry name" value="Kelch-typ_b-propeller"/>
</dbReference>
<evidence type="ECO:0000313" key="4">
    <source>
        <dbReference type="EMBL" id="KAL1296880.1"/>
    </source>
</evidence>